<accession>A0ABW1YSX3</accession>
<evidence type="ECO:0000313" key="2">
    <source>
        <dbReference type="EMBL" id="MFC6635706.1"/>
    </source>
</evidence>
<proteinExistence type="predicted"/>
<protein>
    <recommendedName>
        <fullName evidence="4">Alginate export domain-containing protein</fullName>
    </recommendedName>
</protein>
<dbReference type="RefSeq" id="WP_193192544.1">
    <property type="nucleotide sequence ID" value="NZ_JACZFR010000029.1"/>
</dbReference>
<dbReference type="Proteomes" id="UP001596425">
    <property type="component" value="Unassembled WGS sequence"/>
</dbReference>
<evidence type="ECO:0000313" key="3">
    <source>
        <dbReference type="Proteomes" id="UP001596425"/>
    </source>
</evidence>
<comment type="caution">
    <text evidence="2">The sequence shown here is derived from an EMBL/GenBank/DDBJ whole genome shotgun (WGS) entry which is preliminary data.</text>
</comment>
<feature type="signal peptide" evidence="1">
    <location>
        <begin position="1"/>
        <end position="23"/>
    </location>
</feature>
<name>A0ABW1YSX3_9GAMM</name>
<keyword evidence="1" id="KW-0732">Signal</keyword>
<organism evidence="2 3">
    <name type="scientific">Microbulbifer taiwanensis</name>
    <dbReference type="NCBI Taxonomy" id="986746"/>
    <lineage>
        <taxon>Bacteria</taxon>
        <taxon>Pseudomonadati</taxon>
        <taxon>Pseudomonadota</taxon>
        <taxon>Gammaproteobacteria</taxon>
        <taxon>Cellvibrionales</taxon>
        <taxon>Microbulbiferaceae</taxon>
        <taxon>Microbulbifer</taxon>
    </lineage>
</organism>
<gene>
    <name evidence="2" type="ORF">ACFQBM_20750</name>
</gene>
<feature type="chain" id="PRO_5046125206" description="Alginate export domain-containing protein" evidence="1">
    <location>
        <begin position="24"/>
        <end position="395"/>
    </location>
</feature>
<evidence type="ECO:0000256" key="1">
    <source>
        <dbReference type="SAM" id="SignalP"/>
    </source>
</evidence>
<reference evidence="3" key="1">
    <citation type="journal article" date="2019" name="Int. J. Syst. Evol. Microbiol.">
        <title>The Global Catalogue of Microorganisms (GCM) 10K type strain sequencing project: providing services to taxonomists for standard genome sequencing and annotation.</title>
        <authorList>
            <consortium name="The Broad Institute Genomics Platform"/>
            <consortium name="The Broad Institute Genome Sequencing Center for Infectious Disease"/>
            <person name="Wu L."/>
            <person name="Ma J."/>
        </authorList>
    </citation>
    <scope>NUCLEOTIDE SEQUENCE [LARGE SCALE GENOMIC DNA]</scope>
    <source>
        <strain evidence="3">CGMCC 1.13718</strain>
    </source>
</reference>
<evidence type="ECO:0008006" key="4">
    <source>
        <dbReference type="Google" id="ProtNLM"/>
    </source>
</evidence>
<keyword evidence="3" id="KW-1185">Reference proteome</keyword>
<sequence>MGLLRKAARAMLSLSLATRPAVADTEIDKHSVDVAATARAFAQAAPLAIGDSYDYAPGVQGEADAEGRIGDTDFKLRLFGAWDAQDEERRYADIRQASLHWRHDRLSLGAGVGTFFWGVSESINVVNVLNQADLRQAVDSKEKMGQTFVSLGLRFGNGELSLFYLPTFREREFPERPAFGLPVSQRALFETPDKGGDIALRGLFYAGDLEAGLGYFKGTRRSPLLIRRSPTATEWTPFYIETENLLLDALYLLHEATLKLEAKTGRELDQGFFAANVGIEYPVYSLPGGIQELSLIAEYLVDDRGERAETLGQNDLFIGLRTSFGDIGNSSFRGVVSYDFDSQGNYLDLGLEHRLSDYFRFETRALVFLNAGRDDNWLYPVRNEDFIEFKLHYSF</sequence>
<dbReference type="EMBL" id="JBHSVR010000001">
    <property type="protein sequence ID" value="MFC6635706.1"/>
    <property type="molecule type" value="Genomic_DNA"/>
</dbReference>